<organism evidence="6 7">
    <name type="scientific">Nonomuraea recticatena</name>
    <dbReference type="NCBI Taxonomy" id="46178"/>
    <lineage>
        <taxon>Bacteria</taxon>
        <taxon>Bacillati</taxon>
        <taxon>Actinomycetota</taxon>
        <taxon>Actinomycetes</taxon>
        <taxon>Streptosporangiales</taxon>
        <taxon>Streptosporangiaceae</taxon>
        <taxon>Nonomuraea</taxon>
    </lineage>
</organism>
<dbReference type="Pfam" id="PF13613">
    <property type="entry name" value="HTH_Tnp_4"/>
    <property type="match status" value="1"/>
</dbReference>
<sequence length="256" mass="28476">MLFYRAAVDLSRSTLNYVAGLIRRRRKAIGSAWRLLNPGQQALLVLVYLRKGETFDELGAGFGVSTATAWRYVEETVMLLSARSPKLGQALQKAKRDGLHYLVLDGTLIRTDRINADRPYFSGKHRVHGMNVQVIASPNGTILWTSGALPGKTHDLSAARIWGILRKLEWAGIIVLADKGYQGAEGPVITPYKGKNKPESQKRANRSHARLRGPGERANAQLKTWRILRKLRCCPLKTGHLCKAIAVLQNYEVARG</sequence>
<feature type="domain" description="DDE Tnp4" evidence="4">
    <location>
        <begin position="104"/>
        <end position="250"/>
    </location>
</feature>
<evidence type="ECO:0000256" key="3">
    <source>
        <dbReference type="SAM" id="MobiDB-lite"/>
    </source>
</evidence>
<name>A0ABN3THJ2_9ACTN</name>
<comment type="caution">
    <text evidence="6">The sequence shown here is derived from an EMBL/GenBank/DDBJ whole genome shotgun (WGS) entry which is preliminary data.</text>
</comment>
<dbReference type="RefSeq" id="WP_346158498.1">
    <property type="nucleotide sequence ID" value="NZ_BAAATE010000132.1"/>
</dbReference>
<reference evidence="6 7" key="1">
    <citation type="journal article" date="2019" name="Int. J. Syst. Evol. Microbiol.">
        <title>The Global Catalogue of Microorganisms (GCM) 10K type strain sequencing project: providing services to taxonomists for standard genome sequencing and annotation.</title>
        <authorList>
            <consortium name="The Broad Institute Genomics Platform"/>
            <consortium name="The Broad Institute Genome Sequencing Center for Infectious Disease"/>
            <person name="Wu L."/>
            <person name="Ma J."/>
        </authorList>
    </citation>
    <scope>NUCLEOTIDE SEQUENCE [LARGE SCALE GENOMIC DNA]</scope>
    <source>
        <strain evidence="6 7">JCM 6835</strain>
    </source>
</reference>
<evidence type="ECO:0000313" key="7">
    <source>
        <dbReference type="Proteomes" id="UP001501666"/>
    </source>
</evidence>
<dbReference type="Proteomes" id="UP001501666">
    <property type="component" value="Unassembled WGS sequence"/>
</dbReference>
<feature type="region of interest" description="Disordered" evidence="3">
    <location>
        <begin position="189"/>
        <end position="217"/>
    </location>
</feature>
<evidence type="ECO:0000259" key="5">
    <source>
        <dbReference type="Pfam" id="PF13613"/>
    </source>
</evidence>
<evidence type="ECO:0000256" key="2">
    <source>
        <dbReference type="ARBA" id="ARBA00022723"/>
    </source>
</evidence>
<evidence type="ECO:0000256" key="1">
    <source>
        <dbReference type="ARBA" id="ARBA00001968"/>
    </source>
</evidence>
<protein>
    <submittedName>
        <fullName evidence="6">IS5/IS1182 family transposase</fullName>
    </submittedName>
</protein>
<dbReference type="EMBL" id="BAAATE010000132">
    <property type="protein sequence ID" value="GAA2704009.1"/>
    <property type="molecule type" value="Genomic_DNA"/>
</dbReference>
<evidence type="ECO:0000313" key="6">
    <source>
        <dbReference type="EMBL" id="GAA2704009.1"/>
    </source>
</evidence>
<evidence type="ECO:0000259" key="4">
    <source>
        <dbReference type="Pfam" id="PF13359"/>
    </source>
</evidence>
<keyword evidence="7" id="KW-1185">Reference proteome</keyword>
<comment type="cofactor">
    <cofactor evidence="1">
        <name>a divalent metal cation</name>
        <dbReference type="ChEBI" id="CHEBI:60240"/>
    </cofactor>
</comment>
<proteinExistence type="predicted"/>
<dbReference type="InterPro" id="IPR027805">
    <property type="entry name" value="Transposase_HTH_dom"/>
</dbReference>
<gene>
    <name evidence="6" type="ORF">GCM10010412_101630</name>
</gene>
<feature type="domain" description="Transposase Helix-turn-helix" evidence="5">
    <location>
        <begin position="34"/>
        <end position="84"/>
    </location>
</feature>
<dbReference type="Pfam" id="PF13359">
    <property type="entry name" value="DDE_Tnp_4"/>
    <property type="match status" value="1"/>
</dbReference>
<keyword evidence="2" id="KW-0479">Metal-binding</keyword>
<accession>A0ABN3THJ2</accession>
<dbReference type="InterPro" id="IPR027806">
    <property type="entry name" value="HARBI1_dom"/>
</dbReference>